<dbReference type="EnsemblMetazoa" id="AARA006661-RA">
    <property type="protein sequence ID" value="AARA006661-PA"/>
    <property type="gene ID" value="AARA006661"/>
</dbReference>
<proteinExistence type="predicted"/>
<reference evidence="1" key="1">
    <citation type="submission" date="2022-08" db="UniProtKB">
        <authorList>
            <consortium name="EnsemblMetazoa"/>
        </authorList>
    </citation>
    <scope>IDENTIFICATION</scope>
    <source>
        <strain evidence="1">Dongola</strain>
    </source>
</reference>
<evidence type="ECO:0000313" key="1">
    <source>
        <dbReference type="EnsemblMetazoa" id="AARA006661-PA"/>
    </source>
</evidence>
<keyword evidence="2" id="KW-1185">Reference proteome</keyword>
<dbReference type="VEuPathDB" id="VectorBase:AARA006661"/>
<organism evidence="1 2">
    <name type="scientific">Anopheles arabiensis</name>
    <name type="common">Mosquito</name>
    <dbReference type="NCBI Taxonomy" id="7173"/>
    <lineage>
        <taxon>Eukaryota</taxon>
        <taxon>Metazoa</taxon>
        <taxon>Ecdysozoa</taxon>
        <taxon>Arthropoda</taxon>
        <taxon>Hexapoda</taxon>
        <taxon>Insecta</taxon>
        <taxon>Pterygota</taxon>
        <taxon>Neoptera</taxon>
        <taxon>Endopterygota</taxon>
        <taxon>Diptera</taxon>
        <taxon>Nematocera</taxon>
        <taxon>Culicoidea</taxon>
        <taxon>Culicidae</taxon>
        <taxon>Anophelinae</taxon>
        <taxon>Anopheles</taxon>
    </lineage>
</organism>
<dbReference type="AlphaFoldDB" id="A0A182HZD3"/>
<dbReference type="EMBL" id="APCN01007230">
    <property type="status" value="NOT_ANNOTATED_CDS"/>
    <property type="molecule type" value="Genomic_DNA"/>
</dbReference>
<evidence type="ECO:0000313" key="2">
    <source>
        <dbReference type="Proteomes" id="UP000075840"/>
    </source>
</evidence>
<accession>A0A182HZD3</accession>
<sequence>MTTPENAVPIEEEQEITATKPRISFPTFDTEDVETWFVCLEAAFYVNAVKLDKHKFNAYATKRAQSANT</sequence>
<protein>
    <submittedName>
        <fullName evidence="1">Uncharacterized protein</fullName>
    </submittedName>
</protein>
<dbReference type="Proteomes" id="UP000075840">
    <property type="component" value="Unassembled WGS sequence"/>
</dbReference>
<name>A0A182HZD3_ANOAR</name>